<name>A0ABU1AGM8_9BACT</name>
<dbReference type="EMBL" id="JARXIC010000007">
    <property type="protein sequence ID" value="MDQ8193985.1"/>
    <property type="molecule type" value="Genomic_DNA"/>
</dbReference>
<evidence type="ECO:0000256" key="6">
    <source>
        <dbReference type="ARBA" id="ARBA00023136"/>
    </source>
</evidence>
<feature type="signal peptide" evidence="11">
    <location>
        <begin position="1"/>
        <end position="24"/>
    </location>
</feature>
<protein>
    <submittedName>
        <fullName evidence="14">TonB-dependent receptor</fullName>
    </submittedName>
</protein>
<dbReference type="InterPro" id="IPR037066">
    <property type="entry name" value="Plug_dom_sf"/>
</dbReference>
<keyword evidence="4 8" id="KW-0812">Transmembrane</keyword>
<dbReference type="InterPro" id="IPR008969">
    <property type="entry name" value="CarboxyPept-like_regulatory"/>
</dbReference>
<dbReference type="PANTHER" id="PTHR40980:SF4">
    <property type="entry name" value="TONB-DEPENDENT RECEPTOR-LIKE BETA-BARREL DOMAIN-CONTAINING PROTEIN"/>
    <property type="match status" value="1"/>
</dbReference>
<dbReference type="InterPro" id="IPR039426">
    <property type="entry name" value="TonB-dep_rcpt-like"/>
</dbReference>
<evidence type="ECO:0000256" key="7">
    <source>
        <dbReference type="ARBA" id="ARBA00023237"/>
    </source>
</evidence>
<dbReference type="InterPro" id="IPR012910">
    <property type="entry name" value="Plug_dom"/>
</dbReference>
<evidence type="ECO:0000256" key="5">
    <source>
        <dbReference type="ARBA" id="ARBA00023077"/>
    </source>
</evidence>
<evidence type="ECO:0000256" key="11">
    <source>
        <dbReference type="SAM" id="SignalP"/>
    </source>
</evidence>
<keyword evidence="15" id="KW-1185">Reference proteome</keyword>
<feature type="chain" id="PRO_5047178886" evidence="11">
    <location>
        <begin position="25"/>
        <end position="902"/>
    </location>
</feature>
<dbReference type="InterPro" id="IPR036942">
    <property type="entry name" value="Beta-barrel_TonB_sf"/>
</dbReference>
<dbReference type="Gene3D" id="2.170.130.10">
    <property type="entry name" value="TonB-dependent receptor, plug domain"/>
    <property type="match status" value="1"/>
</dbReference>
<feature type="region of interest" description="Disordered" evidence="10">
    <location>
        <begin position="669"/>
        <end position="691"/>
    </location>
</feature>
<dbReference type="Pfam" id="PF07715">
    <property type="entry name" value="Plug"/>
    <property type="match status" value="1"/>
</dbReference>
<keyword evidence="7 8" id="KW-0998">Cell outer membrane</keyword>
<comment type="subcellular location">
    <subcellularLocation>
        <location evidence="1 8">Cell outer membrane</location>
        <topology evidence="1 8">Multi-pass membrane protein</topology>
    </subcellularLocation>
</comment>
<accession>A0ABU1AGM8</accession>
<dbReference type="RefSeq" id="WP_308984468.1">
    <property type="nucleotide sequence ID" value="NZ_JARXIC010000007.1"/>
</dbReference>
<evidence type="ECO:0000259" key="12">
    <source>
        <dbReference type="Pfam" id="PF00593"/>
    </source>
</evidence>
<feature type="domain" description="TonB-dependent receptor-like beta-barrel" evidence="12">
    <location>
        <begin position="440"/>
        <end position="869"/>
    </location>
</feature>
<dbReference type="PANTHER" id="PTHR40980">
    <property type="entry name" value="PLUG DOMAIN-CONTAINING PROTEIN"/>
    <property type="match status" value="1"/>
</dbReference>
<evidence type="ECO:0000256" key="2">
    <source>
        <dbReference type="ARBA" id="ARBA00022448"/>
    </source>
</evidence>
<keyword evidence="14" id="KW-0675">Receptor</keyword>
<evidence type="ECO:0000313" key="14">
    <source>
        <dbReference type="EMBL" id="MDQ8193985.1"/>
    </source>
</evidence>
<keyword evidence="11" id="KW-0732">Signal</keyword>
<dbReference type="Gene3D" id="2.60.40.1120">
    <property type="entry name" value="Carboxypeptidase-like, regulatory domain"/>
    <property type="match status" value="1"/>
</dbReference>
<evidence type="ECO:0000256" key="9">
    <source>
        <dbReference type="RuleBase" id="RU003357"/>
    </source>
</evidence>
<dbReference type="InterPro" id="IPR010104">
    <property type="entry name" value="TonB_rcpt_bac"/>
</dbReference>
<dbReference type="NCBIfam" id="TIGR01782">
    <property type="entry name" value="TonB-Xanth-Caul"/>
    <property type="match status" value="1"/>
</dbReference>
<feature type="domain" description="TonB-dependent receptor plug" evidence="13">
    <location>
        <begin position="133"/>
        <end position="232"/>
    </location>
</feature>
<dbReference type="CDD" id="cd01347">
    <property type="entry name" value="ligand_gated_channel"/>
    <property type="match status" value="1"/>
</dbReference>
<evidence type="ECO:0000256" key="8">
    <source>
        <dbReference type="PROSITE-ProRule" id="PRU01360"/>
    </source>
</evidence>
<keyword evidence="5 9" id="KW-0798">TonB box</keyword>
<dbReference type="SUPFAM" id="SSF56935">
    <property type="entry name" value="Porins"/>
    <property type="match status" value="1"/>
</dbReference>
<reference evidence="14 15" key="1">
    <citation type="submission" date="2023-04" db="EMBL/GenBank/DDBJ databases">
        <title>A novel bacteria isolated from coastal sediment.</title>
        <authorList>
            <person name="Liu X.-J."/>
            <person name="Du Z.-J."/>
        </authorList>
    </citation>
    <scope>NUCLEOTIDE SEQUENCE [LARGE SCALE GENOMIC DNA]</scope>
    <source>
        <strain evidence="14 15">SDUM461004</strain>
    </source>
</reference>
<evidence type="ECO:0000256" key="1">
    <source>
        <dbReference type="ARBA" id="ARBA00004571"/>
    </source>
</evidence>
<evidence type="ECO:0000259" key="13">
    <source>
        <dbReference type="Pfam" id="PF07715"/>
    </source>
</evidence>
<dbReference type="InterPro" id="IPR000531">
    <property type="entry name" value="Beta-barrel_TonB"/>
</dbReference>
<keyword evidence="6 8" id="KW-0472">Membrane</keyword>
<dbReference type="SUPFAM" id="SSF49464">
    <property type="entry name" value="Carboxypeptidase regulatory domain-like"/>
    <property type="match status" value="1"/>
</dbReference>
<dbReference type="PROSITE" id="PS52016">
    <property type="entry name" value="TONB_DEPENDENT_REC_3"/>
    <property type="match status" value="1"/>
</dbReference>
<evidence type="ECO:0000256" key="4">
    <source>
        <dbReference type="ARBA" id="ARBA00022692"/>
    </source>
</evidence>
<proteinExistence type="inferred from homology"/>
<dbReference type="Pfam" id="PF00593">
    <property type="entry name" value="TonB_dep_Rec_b-barrel"/>
    <property type="match status" value="1"/>
</dbReference>
<keyword evidence="2 8" id="KW-0813">Transport</keyword>
<dbReference type="Proteomes" id="UP001243717">
    <property type="component" value="Unassembled WGS sequence"/>
</dbReference>
<comment type="similarity">
    <text evidence="8 9">Belongs to the TonB-dependent receptor family.</text>
</comment>
<dbReference type="Pfam" id="PF13715">
    <property type="entry name" value="CarbopepD_reg_2"/>
    <property type="match status" value="1"/>
</dbReference>
<sequence length="902" mass="100323">MYSISKQSLIYTASCLILAGAVSAADLTGYVTDQKSGNALEGVKVTLPELKLDTTTSRSGYYSFSGIDAGEYTVVFDYIGANKNVIKAAVSETHAELTDVALTLSFYELTDFEVSAYESANAKALNLQRSSENLRNVVSADLFGQFADTNAAEALNRLPGISVERDQGEGRFVIIRGIDPNLNSVAIDGVTLAAPSAGERSTLLDTIPIEVLNTLEVTKAVTPDQPGDSIGGYINLRTPSAFDFDGRAANLSSALLYSDLVDEAGYKFNGFYADTFGAEKEWGLFLSFVNSERTFGSDNVESDEWVEEGGSWVPDDTIEYREYDLVRERTGLSAAIEYKPSEDRLFFLRTSYNEYTDTEVRDLSASSFAGDFSGVSDSSFNNDEIESVVELKEREENMRIFVTSIGGEQTFSDWSVNYTLAYSRAEEETPYDREVIYEADGTSSGTVSNASGYQPHLGGATAGVDYSDPSIFEFDELTIGDQLVEETDISGKLDVKRDFNDGVLRYVKFGGIARAKTKESDFDQRSADDDTGIETANLFRQSSRRNPFHRPTPSLDTGIFNYAEGNLLFVDDVVDSTIEDYETDEDVLAAYLMASFNIGEWELIAGARVEHTDFSTEGFAYDEDTDTISDVKFDKDYTNLLPGIHLRREFGDELVARASWTNTIARPTFDQSRPGIEREGNEVTRGNPDLDPYESMNFDASLQYYSQDYGVFGFAVFYKDIENFIYEQTFDVGPDEVTTFENGESGDILGVELSYSKQLDFLPGAFRGLSVQANLTLTDSEADAQRPDGGEMAQISFLRQSDMIGNLSLAWEYDRYYLRISGSYRDDYLDELGEESYQDRYVDDFFQVDLYGSIRLYNGVSVFAEVNNLFNEPLRAYWGESGRLAQHEEYGVSGSVGVKWRF</sequence>
<gene>
    <name evidence="14" type="ORF">QEH59_06090</name>
</gene>
<comment type="caution">
    <text evidence="14">The sequence shown here is derived from an EMBL/GenBank/DDBJ whole genome shotgun (WGS) entry which is preliminary data.</text>
</comment>
<organism evidence="14 15">
    <name type="scientific">Thalassobacterium sedimentorum</name>
    <dbReference type="NCBI Taxonomy" id="3041258"/>
    <lineage>
        <taxon>Bacteria</taxon>
        <taxon>Pseudomonadati</taxon>
        <taxon>Verrucomicrobiota</taxon>
        <taxon>Opitutia</taxon>
        <taxon>Puniceicoccales</taxon>
        <taxon>Coraliomargaritaceae</taxon>
        <taxon>Thalassobacterium</taxon>
    </lineage>
</organism>
<evidence type="ECO:0000313" key="15">
    <source>
        <dbReference type="Proteomes" id="UP001243717"/>
    </source>
</evidence>
<keyword evidence="3 8" id="KW-1134">Transmembrane beta strand</keyword>
<dbReference type="Gene3D" id="2.40.170.20">
    <property type="entry name" value="TonB-dependent receptor, beta-barrel domain"/>
    <property type="match status" value="1"/>
</dbReference>
<evidence type="ECO:0000256" key="10">
    <source>
        <dbReference type="SAM" id="MobiDB-lite"/>
    </source>
</evidence>
<evidence type="ECO:0000256" key="3">
    <source>
        <dbReference type="ARBA" id="ARBA00022452"/>
    </source>
</evidence>